<feature type="domain" description="PAC" evidence="9">
    <location>
        <begin position="476"/>
        <end position="528"/>
    </location>
</feature>
<dbReference type="Pfam" id="PF02518">
    <property type="entry name" value="HATPase_c"/>
    <property type="match status" value="1"/>
</dbReference>
<feature type="domain" description="PAS" evidence="8">
    <location>
        <begin position="402"/>
        <end position="472"/>
    </location>
</feature>
<protein>
    <recommendedName>
        <fullName evidence="2">histidine kinase</fullName>
        <ecNumber evidence="2">2.7.13.3</ecNumber>
    </recommendedName>
</protein>
<dbReference type="SMART" id="SM00091">
    <property type="entry name" value="PAS"/>
    <property type="match status" value="1"/>
</dbReference>
<feature type="transmembrane region" description="Helical" evidence="5">
    <location>
        <begin position="96"/>
        <end position="117"/>
    </location>
</feature>
<dbReference type="PROSITE" id="PS50113">
    <property type="entry name" value="PAC"/>
    <property type="match status" value="1"/>
</dbReference>
<keyword evidence="3" id="KW-0597">Phosphoprotein</keyword>
<dbReference type="InterPro" id="IPR005467">
    <property type="entry name" value="His_kinase_dom"/>
</dbReference>
<name>A0A2K8U5I1_9GAMM</name>
<dbReference type="EC" id="2.7.13.3" evidence="2"/>
<evidence type="ECO:0000256" key="4">
    <source>
        <dbReference type="SAM" id="MobiDB-lite"/>
    </source>
</evidence>
<organism evidence="10 11">
    <name type="scientific">Candidatus Thiodictyon syntrophicum</name>
    <dbReference type="NCBI Taxonomy" id="1166950"/>
    <lineage>
        <taxon>Bacteria</taxon>
        <taxon>Pseudomonadati</taxon>
        <taxon>Pseudomonadota</taxon>
        <taxon>Gammaproteobacteria</taxon>
        <taxon>Chromatiales</taxon>
        <taxon>Chromatiaceae</taxon>
        <taxon>Thiodictyon</taxon>
    </lineage>
</organism>
<feature type="modified residue" description="4-aspartylphosphate" evidence="3">
    <location>
        <position position="1016"/>
    </location>
</feature>
<evidence type="ECO:0000259" key="8">
    <source>
        <dbReference type="PROSITE" id="PS50112"/>
    </source>
</evidence>
<dbReference type="EMBL" id="CP020370">
    <property type="protein sequence ID" value="AUB80842.1"/>
    <property type="molecule type" value="Genomic_DNA"/>
</dbReference>
<dbReference type="InterPro" id="IPR004358">
    <property type="entry name" value="Sig_transdc_His_kin-like_C"/>
</dbReference>
<dbReference type="Pfam" id="PF00072">
    <property type="entry name" value="Response_reg"/>
    <property type="match status" value="1"/>
</dbReference>
<dbReference type="Gene3D" id="1.10.287.130">
    <property type="match status" value="1"/>
</dbReference>
<dbReference type="SUPFAM" id="SSF55874">
    <property type="entry name" value="ATPase domain of HSP90 chaperone/DNA topoisomerase II/histidine kinase"/>
    <property type="match status" value="1"/>
</dbReference>
<dbReference type="SMART" id="SM00387">
    <property type="entry name" value="HATPase_c"/>
    <property type="match status" value="1"/>
</dbReference>
<proteinExistence type="predicted"/>
<dbReference type="CDD" id="cd00130">
    <property type="entry name" value="PAS"/>
    <property type="match status" value="1"/>
</dbReference>
<keyword evidence="5" id="KW-1133">Transmembrane helix</keyword>
<evidence type="ECO:0000256" key="5">
    <source>
        <dbReference type="SAM" id="Phobius"/>
    </source>
</evidence>
<dbReference type="GO" id="GO:0004673">
    <property type="term" value="F:protein histidine kinase activity"/>
    <property type="evidence" value="ECO:0007669"/>
    <property type="project" value="UniProtKB-EC"/>
</dbReference>
<sequence>MVGLAAAAGAGSLVHLPMAYGLDLVFGSLFAMLAIKWLGTGAGVLVAAVGGAYTILLWHHPYAWLITLAEALSVGLLRHYLRPRGEVLPLAALDGLYWVFLGMPLVALCYGGPLAMSMTEVLLVAFKQAINGVLNAALAGALAIGLLGLRRRPAAASFSDFLFVTLVLAVLIPSLGVSIWQNQRLNEAMEQGVADTLNLALGLSRADLAAADPPPTLAVARDALPALVTRITQLMPQAQGLQLTLTAPDAAARPDRAESRPPAGLRFHLARRPGYSRMERWRKGHYQLEAPLTLDGTPVRLVAEFAATQPVQTLQEVQLGVFWRLGLITLLALSGAFFLSRRVGRPIAALAEAAGRLPGRLDHADPTPPPRPSRLRETAELAAAFARMESALRENFTALAQSEARFRAVFEQAPLGMAIVGPDRRPRFVNPALERLLGRDAATIKSLRFEDFTHPGDMDTDMGLFQELVAGRRDSYQMTKRYLRPDGTLVWGELSVAMLPEPCGGPPIPLGLVQDITQRQRAEEARAQAELALQDYSAKLEAFCRLGTRYQPADQDLAELLRFGCASLGVELAALAEVRDGRYRLIAAVGRLAGGPTREVPLDGPIDLDQPCRTEPEPQGVHHPALGTGLSFLARVVLNWSDAEGLPHHGVLDLADRRRCPGCGQPEHQILQLVASRISANLREQAVVGGLLQSRQREVIGHLAGGVAHDFNNVLGAIGNNLQYLRRLLPVDSGGTAAREVLDETQAAIGQAKVVTSGLLSLGRGEDRSVVPCDLGALVEAFAPLVSRLLPPGIELVLALEPGVRALVNPALLQAALLNLTLNSRDAMGARGRLTLSVAARTDPDPEPPDLGDPGPGERAELSVRDTGTGMTEAVRRRIFEPLFSTKSRGRGTGLGLFMVREFALRSHGAIQVRSVPGAGTCFRLWLPRTDRPAAAQPPGAPVLPPVPLAPDAARPQPAGPPTCPQILVVDDDQRVRNALSRVLVAAGYQVFTAADGADALDRLALEPAVALVLSDIAMPRLDGLALYGALCCDRPQLPVILMTGDPAGAADAAAMDPTARVLRKPLDNRALVELIGSVLAD</sequence>
<dbReference type="SMART" id="SM00448">
    <property type="entry name" value="REC"/>
    <property type="match status" value="1"/>
</dbReference>
<dbReference type="SUPFAM" id="SSF52172">
    <property type="entry name" value="CheY-like"/>
    <property type="match status" value="1"/>
</dbReference>
<dbReference type="InterPro" id="IPR001789">
    <property type="entry name" value="Sig_transdc_resp-reg_receiver"/>
</dbReference>
<dbReference type="Gene3D" id="3.30.450.20">
    <property type="entry name" value="PAS domain"/>
    <property type="match status" value="1"/>
</dbReference>
<dbReference type="PROSITE" id="PS50112">
    <property type="entry name" value="PAS"/>
    <property type="match status" value="1"/>
</dbReference>
<dbReference type="Proteomes" id="UP000232638">
    <property type="component" value="Chromosome"/>
</dbReference>
<dbReference type="Gene3D" id="3.40.50.2300">
    <property type="match status" value="1"/>
</dbReference>
<dbReference type="NCBIfam" id="TIGR00229">
    <property type="entry name" value="sensory_box"/>
    <property type="match status" value="1"/>
</dbReference>
<feature type="transmembrane region" description="Helical" evidence="5">
    <location>
        <begin position="63"/>
        <end position="81"/>
    </location>
</feature>
<dbReference type="SUPFAM" id="SSF55785">
    <property type="entry name" value="PYP-like sensor domain (PAS domain)"/>
    <property type="match status" value="1"/>
</dbReference>
<feature type="region of interest" description="Disordered" evidence="4">
    <location>
        <begin position="838"/>
        <end position="863"/>
    </location>
</feature>
<dbReference type="InterPro" id="IPR011006">
    <property type="entry name" value="CheY-like_superfamily"/>
</dbReference>
<dbReference type="PANTHER" id="PTHR43065">
    <property type="entry name" value="SENSOR HISTIDINE KINASE"/>
    <property type="match status" value="1"/>
</dbReference>
<evidence type="ECO:0000259" key="6">
    <source>
        <dbReference type="PROSITE" id="PS50109"/>
    </source>
</evidence>
<dbReference type="InterPro" id="IPR013656">
    <property type="entry name" value="PAS_4"/>
</dbReference>
<reference evidence="10 11" key="1">
    <citation type="submission" date="2017-03" db="EMBL/GenBank/DDBJ databases">
        <title>Complete genome sequence of Candidatus 'Thiodictyon syntrophicum' sp. nov. strain Cad16T, a photolithoautotroph purple sulfur bacterium isolated from an alpine meromictic lake.</title>
        <authorList>
            <person name="Luedin S.M."/>
            <person name="Pothier J.F."/>
            <person name="Danza F."/>
            <person name="Storelli N."/>
            <person name="Wittwer M."/>
            <person name="Tonolla M."/>
        </authorList>
    </citation>
    <scope>NUCLEOTIDE SEQUENCE [LARGE SCALE GENOMIC DNA]</scope>
    <source>
        <strain evidence="10 11">Cad16T</strain>
    </source>
</reference>
<evidence type="ECO:0000256" key="3">
    <source>
        <dbReference type="PROSITE-ProRule" id="PRU00169"/>
    </source>
</evidence>
<feature type="domain" description="Response regulatory" evidence="7">
    <location>
        <begin position="966"/>
        <end position="1080"/>
    </location>
</feature>
<dbReference type="PROSITE" id="PS50110">
    <property type="entry name" value="RESPONSE_REGULATORY"/>
    <property type="match status" value="1"/>
</dbReference>
<evidence type="ECO:0000259" key="9">
    <source>
        <dbReference type="PROSITE" id="PS50113"/>
    </source>
</evidence>
<dbReference type="PROSITE" id="PS50109">
    <property type="entry name" value="HIS_KIN"/>
    <property type="match status" value="1"/>
</dbReference>
<dbReference type="InterPro" id="IPR035965">
    <property type="entry name" value="PAS-like_dom_sf"/>
</dbReference>
<dbReference type="KEGG" id="tsy:THSYN_07680"/>
<evidence type="ECO:0000313" key="10">
    <source>
        <dbReference type="EMBL" id="AUB80842.1"/>
    </source>
</evidence>
<keyword evidence="5" id="KW-0472">Membrane</keyword>
<feature type="transmembrane region" description="Helical" evidence="5">
    <location>
        <begin position="37"/>
        <end position="56"/>
    </location>
</feature>
<feature type="transmembrane region" description="Helical" evidence="5">
    <location>
        <begin position="129"/>
        <end position="149"/>
    </location>
</feature>
<gene>
    <name evidence="10" type="ORF">THSYN_07680</name>
</gene>
<keyword evidence="11" id="KW-1185">Reference proteome</keyword>
<evidence type="ECO:0000256" key="1">
    <source>
        <dbReference type="ARBA" id="ARBA00000085"/>
    </source>
</evidence>
<dbReference type="InterPro" id="IPR000700">
    <property type="entry name" value="PAS-assoc_C"/>
</dbReference>
<dbReference type="GO" id="GO:0000160">
    <property type="term" value="P:phosphorelay signal transduction system"/>
    <property type="evidence" value="ECO:0007669"/>
    <property type="project" value="InterPro"/>
</dbReference>
<dbReference type="AlphaFoldDB" id="A0A2K8U5I1"/>
<accession>A0A2K8U5I1</accession>
<dbReference type="Gene3D" id="6.10.340.10">
    <property type="match status" value="1"/>
</dbReference>
<comment type="catalytic activity">
    <reaction evidence="1">
        <text>ATP + protein L-histidine = ADP + protein N-phospho-L-histidine.</text>
        <dbReference type="EC" id="2.7.13.3"/>
    </reaction>
</comment>
<dbReference type="CDD" id="cd00156">
    <property type="entry name" value="REC"/>
    <property type="match status" value="1"/>
</dbReference>
<evidence type="ECO:0000313" key="11">
    <source>
        <dbReference type="Proteomes" id="UP000232638"/>
    </source>
</evidence>
<evidence type="ECO:0000256" key="2">
    <source>
        <dbReference type="ARBA" id="ARBA00012438"/>
    </source>
</evidence>
<feature type="domain" description="Histidine kinase" evidence="6">
    <location>
        <begin position="706"/>
        <end position="931"/>
    </location>
</feature>
<dbReference type="Gene3D" id="3.30.565.10">
    <property type="entry name" value="Histidine kinase-like ATPase, C-terminal domain"/>
    <property type="match status" value="1"/>
</dbReference>
<dbReference type="InterPro" id="IPR003594">
    <property type="entry name" value="HATPase_dom"/>
</dbReference>
<dbReference type="InterPro" id="IPR000014">
    <property type="entry name" value="PAS"/>
</dbReference>
<dbReference type="InterPro" id="IPR036890">
    <property type="entry name" value="HATPase_C_sf"/>
</dbReference>
<dbReference type="PRINTS" id="PR00344">
    <property type="entry name" value="BCTRLSENSOR"/>
</dbReference>
<keyword evidence="5" id="KW-0812">Transmembrane</keyword>
<evidence type="ECO:0000259" key="7">
    <source>
        <dbReference type="PROSITE" id="PS50110"/>
    </source>
</evidence>
<feature type="transmembrane region" description="Helical" evidence="5">
    <location>
        <begin position="161"/>
        <end position="180"/>
    </location>
</feature>
<dbReference type="Pfam" id="PF08448">
    <property type="entry name" value="PAS_4"/>
    <property type="match status" value="1"/>
</dbReference>
<dbReference type="PANTHER" id="PTHR43065:SF42">
    <property type="entry name" value="TWO-COMPONENT SENSOR PPRA"/>
    <property type="match status" value="1"/>
</dbReference>